<proteinExistence type="inferred from homology"/>
<evidence type="ECO:0000256" key="3">
    <source>
        <dbReference type="ARBA" id="ARBA00022448"/>
    </source>
</evidence>
<keyword evidence="8" id="KW-0539">Nucleus</keyword>
<comment type="similarity">
    <text evidence="2">Belongs to the nucleoporin GLFG family.</text>
</comment>
<evidence type="ECO:0000256" key="8">
    <source>
        <dbReference type="ARBA" id="ARBA00023242"/>
    </source>
</evidence>
<dbReference type="Gene3D" id="1.10.10.2360">
    <property type="match status" value="2"/>
</dbReference>
<protein>
    <recommendedName>
        <fullName evidence="10">Peptidase S59 domain-containing protein</fullName>
    </recommendedName>
</protein>
<dbReference type="GO" id="GO:0008139">
    <property type="term" value="F:nuclear localization sequence binding"/>
    <property type="evidence" value="ECO:0007669"/>
    <property type="project" value="TreeGrafter"/>
</dbReference>
<dbReference type="InterPro" id="IPR002182">
    <property type="entry name" value="NB-ARC"/>
</dbReference>
<dbReference type="InterPro" id="IPR027417">
    <property type="entry name" value="P-loop_NTPase"/>
</dbReference>
<feature type="compositionally biased region" description="Low complexity" evidence="9">
    <location>
        <begin position="387"/>
        <end position="406"/>
    </location>
</feature>
<dbReference type="PANTHER" id="PTHR23198">
    <property type="entry name" value="NUCLEOPORIN"/>
    <property type="match status" value="1"/>
</dbReference>
<evidence type="ECO:0000256" key="4">
    <source>
        <dbReference type="ARBA" id="ARBA00022816"/>
    </source>
</evidence>
<dbReference type="Gene3D" id="3.40.50.300">
    <property type="entry name" value="P-loop containing nucleotide triphosphate hydrolases"/>
    <property type="match status" value="1"/>
</dbReference>
<dbReference type="Pfam" id="PF04096">
    <property type="entry name" value="Nucleoporin2"/>
    <property type="match status" value="1"/>
</dbReference>
<dbReference type="FunFam" id="1.10.10.2360:FF:000001">
    <property type="entry name" value="Nuclear pore complex protein Nup98-Nup96"/>
    <property type="match status" value="1"/>
</dbReference>
<feature type="region of interest" description="Disordered" evidence="9">
    <location>
        <begin position="276"/>
        <end position="362"/>
    </location>
</feature>
<dbReference type="GO" id="GO:0006405">
    <property type="term" value="P:RNA export from nucleus"/>
    <property type="evidence" value="ECO:0007669"/>
    <property type="project" value="TreeGrafter"/>
</dbReference>
<dbReference type="GO" id="GO:0044614">
    <property type="term" value="C:nuclear pore cytoplasmic filaments"/>
    <property type="evidence" value="ECO:0007669"/>
    <property type="project" value="TreeGrafter"/>
</dbReference>
<feature type="compositionally biased region" description="Gly residues" evidence="9">
    <location>
        <begin position="189"/>
        <end position="199"/>
    </location>
</feature>
<evidence type="ECO:0000259" key="10">
    <source>
        <dbReference type="PROSITE" id="PS51434"/>
    </source>
</evidence>
<dbReference type="EMBL" id="JAEACU010000005">
    <property type="protein sequence ID" value="KAH7529173.1"/>
    <property type="molecule type" value="Genomic_DNA"/>
</dbReference>
<keyword evidence="7" id="KW-0906">Nuclear pore complex</keyword>
<evidence type="ECO:0000313" key="12">
    <source>
        <dbReference type="Proteomes" id="UP000813462"/>
    </source>
</evidence>
<keyword evidence="6" id="KW-0811">Translocation</keyword>
<dbReference type="InterPro" id="IPR037665">
    <property type="entry name" value="Nucleoporin_S59-like"/>
</dbReference>
<dbReference type="InterPro" id="IPR007230">
    <property type="entry name" value="Nup98_auto-Pept-S59_dom"/>
</dbReference>
<dbReference type="GO" id="GO:0017056">
    <property type="term" value="F:structural constituent of nuclear pore"/>
    <property type="evidence" value="ECO:0007669"/>
    <property type="project" value="InterPro"/>
</dbReference>
<evidence type="ECO:0000256" key="9">
    <source>
        <dbReference type="SAM" id="MobiDB-lite"/>
    </source>
</evidence>
<feature type="compositionally biased region" description="Low complexity" evidence="9">
    <location>
        <begin position="334"/>
        <end position="345"/>
    </location>
</feature>
<dbReference type="Pfam" id="PF00931">
    <property type="entry name" value="NB-ARC"/>
    <property type="match status" value="1"/>
</dbReference>
<dbReference type="Proteomes" id="UP000813462">
    <property type="component" value="Unassembled WGS sequence"/>
</dbReference>
<name>A0A978VFN4_ZIZJJ</name>
<comment type="caution">
    <text evidence="11">The sequence shown here is derived from an EMBL/GenBank/DDBJ whole genome shotgun (WGS) entry which is preliminary data.</text>
</comment>
<dbReference type="GO" id="GO:0034398">
    <property type="term" value="P:telomere tethering at nuclear periphery"/>
    <property type="evidence" value="ECO:0007669"/>
    <property type="project" value="TreeGrafter"/>
</dbReference>
<dbReference type="SUPFAM" id="SSF82215">
    <property type="entry name" value="C-terminal autoproteolytic domain of nucleoporin nup98"/>
    <property type="match status" value="1"/>
</dbReference>
<keyword evidence="5" id="KW-0653">Protein transport</keyword>
<dbReference type="GO" id="GO:0043531">
    <property type="term" value="F:ADP binding"/>
    <property type="evidence" value="ECO:0007669"/>
    <property type="project" value="InterPro"/>
</dbReference>
<dbReference type="Gene3D" id="3.30.1610.10">
    <property type="entry name" value="Peptidase S59, nucleoporin"/>
    <property type="match status" value="1"/>
</dbReference>
<gene>
    <name evidence="11" type="ORF">FEM48_Zijuj05G0156400</name>
</gene>
<feature type="domain" description="Peptidase S59" evidence="10">
    <location>
        <begin position="731"/>
        <end position="835"/>
    </location>
</feature>
<evidence type="ECO:0000256" key="6">
    <source>
        <dbReference type="ARBA" id="ARBA00023010"/>
    </source>
</evidence>
<feature type="region of interest" description="Disordered" evidence="9">
    <location>
        <begin position="376"/>
        <end position="407"/>
    </location>
</feature>
<dbReference type="GO" id="GO:0003723">
    <property type="term" value="F:RNA binding"/>
    <property type="evidence" value="ECO:0007669"/>
    <property type="project" value="TreeGrafter"/>
</dbReference>
<dbReference type="AlphaFoldDB" id="A0A978VFN4"/>
<feature type="compositionally biased region" description="Low complexity" evidence="9">
    <location>
        <begin position="179"/>
        <end position="188"/>
    </location>
</feature>
<feature type="compositionally biased region" description="Polar residues" evidence="9">
    <location>
        <begin position="346"/>
        <end position="362"/>
    </location>
</feature>
<evidence type="ECO:0000313" key="11">
    <source>
        <dbReference type="EMBL" id="KAH7529173.1"/>
    </source>
</evidence>
<sequence>MGGMGKTTLAQLVYKEIDDKVMKKPFNIKAWITVSEESDVLTLTKKIYEEVTNSSSSTVDEAFKLQLKLKELFHNKVIISLVLCFSLPRLYKKKRLLFLFLLLSHSLNILSKDQGLGYSQPLNYCPFGSHSSNATANNGFGGQTGSSTIFGGNSSTGVFGVAQSSSSSSSPAFGAHESTTPTTTTTFGCSGGGQRGGGSRMTCYAPTTPEPDNGGAVALGMLVSISAMPVYKHKSHEELRWDDYQLGDKGGAVPVVEKLESISAMPFHKDKSHEELRWDNYQSRDKGADTSSSRINFPSPTLTLGQTSTPSLFPNLNAPKQQSPGSFTTSLQFPPSTASPSSSSSFEQSVITPTPTPVQGSIPSFEFNSSIFNPSSTTSIGPRPLPLNAAQSSSSTTQSNFLSASSPTLAGQTSSTLFSNLYSPKTQHGSFTNHSFTTSVEFPYSSSPSTSVSPSTFVSSSPTSLIVQSIGPTTTSIFNPSTTSFEKTTSSFGPTTTSSFVPSKIFHSDYPSTGLVNMFWGTPSVSTNMFSSTPSLSASSPSQSLIFGENNFEQLSATKSSAVIQPNPTPVATNPFGTLPAMPQMSINDHGVQYGISSMPVLDKPAIAAPARISSSLTSQLHLSQRRTRWMPATKYHPKNDGRPKFPFFSVIVDEETDYIPKELVICPRDNPRAFITCQLNSTFDKASPIKDATCTPMEENGNSFEAAAAIVVYEHGAADIDALMPKLRPGSDYYTEPGIQELATKETSGRGFCCHVKDFVIGRHGYGSIKFLGETDVRRLDMESLVRFNNREFGLGRSGLFNPQIPYGLLLAQVLLKIIFAIRDRVVIIFLAWD</sequence>
<dbReference type="GO" id="GO:0000973">
    <property type="term" value="P:post-transcriptional tethering of RNA polymerase II gene DNA at nuclear periphery"/>
    <property type="evidence" value="ECO:0007669"/>
    <property type="project" value="TreeGrafter"/>
</dbReference>
<evidence type="ECO:0000256" key="1">
    <source>
        <dbReference type="ARBA" id="ARBA00004567"/>
    </source>
</evidence>
<evidence type="ECO:0000256" key="7">
    <source>
        <dbReference type="ARBA" id="ARBA00023132"/>
    </source>
</evidence>
<dbReference type="GO" id="GO:0051028">
    <property type="term" value="P:mRNA transport"/>
    <property type="evidence" value="ECO:0007669"/>
    <property type="project" value="UniProtKB-KW"/>
</dbReference>
<dbReference type="SUPFAM" id="SSF52540">
    <property type="entry name" value="P-loop containing nucleoside triphosphate hydrolases"/>
    <property type="match status" value="1"/>
</dbReference>
<feature type="region of interest" description="Disordered" evidence="9">
    <location>
        <begin position="168"/>
        <end position="200"/>
    </location>
</feature>
<feature type="compositionally biased region" description="Basic and acidic residues" evidence="9">
    <location>
        <begin position="276"/>
        <end position="288"/>
    </location>
</feature>
<reference evidence="11" key="1">
    <citation type="journal article" date="2021" name="Front. Plant Sci.">
        <title>Chromosome-Scale Genome Assembly for Chinese Sour Jujube and Insights Into Its Genome Evolution and Domestication Signature.</title>
        <authorList>
            <person name="Shen L.-Y."/>
            <person name="Luo H."/>
            <person name="Wang X.-L."/>
            <person name="Wang X.-M."/>
            <person name="Qiu X.-J."/>
            <person name="Liu H."/>
            <person name="Zhou S.-S."/>
            <person name="Jia K.-H."/>
            <person name="Nie S."/>
            <person name="Bao Y.-T."/>
            <person name="Zhang R.-G."/>
            <person name="Yun Q.-Z."/>
            <person name="Chai Y.-H."/>
            <person name="Lu J.-Y."/>
            <person name="Li Y."/>
            <person name="Zhao S.-W."/>
            <person name="Mao J.-F."/>
            <person name="Jia S.-G."/>
            <person name="Mao Y.-M."/>
        </authorList>
    </citation>
    <scope>NUCLEOTIDE SEQUENCE</scope>
    <source>
        <strain evidence="11">AT0</strain>
        <tissue evidence="11">Leaf</tissue>
    </source>
</reference>
<evidence type="ECO:0000256" key="2">
    <source>
        <dbReference type="ARBA" id="ARBA00008926"/>
    </source>
</evidence>
<dbReference type="PROSITE" id="PS51434">
    <property type="entry name" value="NUP_C"/>
    <property type="match status" value="1"/>
</dbReference>
<dbReference type="PANTHER" id="PTHR23198:SF6">
    <property type="entry name" value="NUCLEAR PORE COMPLEX PROTEIN NUP98-NUP96"/>
    <property type="match status" value="1"/>
</dbReference>
<feature type="compositionally biased region" description="Polar residues" evidence="9">
    <location>
        <begin position="289"/>
        <end position="333"/>
    </location>
</feature>
<evidence type="ECO:0000256" key="5">
    <source>
        <dbReference type="ARBA" id="ARBA00022927"/>
    </source>
</evidence>
<organism evidence="11 12">
    <name type="scientific">Ziziphus jujuba var. spinosa</name>
    <dbReference type="NCBI Taxonomy" id="714518"/>
    <lineage>
        <taxon>Eukaryota</taxon>
        <taxon>Viridiplantae</taxon>
        <taxon>Streptophyta</taxon>
        <taxon>Embryophyta</taxon>
        <taxon>Tracheophyta</taxon>
        <taxon>Spermatophyta</taxon>
        <taxon>Magnoliopsida</taxon>
        <taxon>eudicotyledons</taxon>
        <taxon>Gunneridae</taxon>
        <taxon>Pentapetalae</taxon>
        <taxon>rosids</taxon>
        <taxon>fabids</taxon>
        <taxon>Rosales</taxon>
        <taxon>Rhamnaceae</taxon>
        <taxon>Paliureae</taxon>
        <taxon>Ziziphus</taxon>
    </lineage>
</organism>
<comment type="subcellular location">
    <subcellularLocation>
        <location evidence="1">Nucleus</location>
        <location evidence="1">Nuclear pore complex</location>
    </subcellularLocation>
</comment>
<accession>A0A978VFN4</accession>
<keyword evidence="3" id="KW-0813">Transport</keyword>
<dbReference type="GO" id="GO:0006606">
    <property type="term" value="P:protein import into nucleus"/>
    <property type="evidence" value="ECO:0007669"/>
    <property type="project" value="TreeGrafter"/>
</dbReference>
<keyword evidence="4" id="KW-0509">mRNA transport</keyword>
<dbReference type="InterPro" id="IPR036903">
    <property type="entry name" value="Nup98_auto-Pept-S59_dom_sf"/>
</dbReference>